<evidence type="ECO:0000313" key="3">
    <source>
        <dbReference type="Proteomes" id="UP000031643"/>
    </source>
</evidence>
<organism evidence="2 3">
    <name type="scientific">Methyloceanibacter caenitepidi</name>
    <dbReference type="NCBI Taxonomy" id="1384459"/>
    <lineage>
        <taxon>Bacteria</taxon>
        <taxon>Pseudomonadati</taxon>
        <taxon>Pseudomonadota</taxon>
        <taxon>Alphaproteobacteria</taxon>
        <taxon>Hyphomicrobiales</taxon>
        <taxon>Hyphomicrobiaceae</taxon>
        <taxon>Methyloceanibacter</taxon>
    </lineage>
</organism>
<dbReference type="AlphaFoldDB" id="A0A0A8K3G5"/>
<dbReference type="Pfam" id="PF03407">
    <property type="entry name" value="Nucleotid_trans"/>
    <property type="match status" value="1"/>
</dbReference>
<dbReference type="InterPro" id="IPR005069">
    <property type="entry name" value="Nucl-diP-sugar_transferase"/>
</dbReference>
<name>A0A0A8K3G5_9HYPH</name>
<dbReference type="InterPro" id="IPR029044">
    <property type="entry name" value="Nucleotide-diphossugar_trans"/>
</dbReference>
<dbReference type="RefSeq" id="WP_045366428.1">
    <property type="nucleotide sequence ID" value="NZ_AP014648.1"/>
</dbReference>
<keyword evidence="3" id="KW-1185">Reference proteome</keyword>
<dbReference type="EMBL" id="AP014648">
    <property type="protein sequence ID" value="BAQ17082.1"/>
    <property type="molecule type" value="Genomic_DNA"/>
</dbReference>
<evidence type="ECO:0000259" key="1">
    <source>
        <dbReference type="Pfam" id="PF03407"/>
    </source>
</evidence>
<dbReference type="SUPFAM" id="SSF53448">
    <property type="entry name" value="Nucleotide-diphospho-sugar transferases"/>
    <property type="match status" value="1"/>
</dbReference>
<dbReference type="KEGG" id="mcg:GL4_1628"/>
<protein>
    <recommendedName>
        <fullName evidence="1">Nucleotide-diphospho-sugar transferase domain-containing protein</fullName>
    </recommendedName>
</protein>
<gene>
    <name evidence="2" type="ORF">GL4_1628</name>
</gene>
<dbReference type="HOGENOM" id="CLU_1056929_0_0_5"/>
<proteinExistence type="predicted"/>
<accession>A0A0A8K3G5</accession>
<dbReference type="PANTHER" id="PTHR47032">
    <property type="entry name" value="UDP-D-XYLOSE:L-FUCOSE ALPHA-1,3-D-XYLOSYLTRANSFERASE-RELATED"/>
    <property type="match status" value="1"/>
</dbReference>
<dbReference type="GO" id="GO:0016757">
    <property type="term" value="F:glycosyltransferase activity"/>
    <property type="evidence" value="ECO:0007669"/>
    <property type="project" value="TreeGrafter"/>
</dbReference>
<feature type="domain" description="Nucleotide-diphospho-sugar transferase" evidence="1">
    <location>
        <begin position="44"/>
        <end position="223"/>
    </location>
</feature>
<sequence>MDIRKEEPSVAVITLTNNGYIAYTLNCLRSLRRVGYREKIKVYAIGKTAYGLFRRRGYDVTLIEDERGERFEHFRQGNWANVTYYKFEIIYKELGENDFVLFTDGDVVFKKSGFLDYCIEHVGSNDMLIQNDKIKDNDDGTLCSGFMFIRSNQATRSFFHPDKVKSEIRVGWDDQVYVNERKSDIKYEKLPLAEFPNGRYFRARKEDIDPYIIHFNWVVGHKKAYDLLAHREFQSLSDMLRLFVLARDTILQKLAERLRLRQA</sequence>
<dbReference type="Proteomes" id="UP000031643">
    <property type="component" value="Chromosome"/>
</dbReference>
<reference evidence="2 3" key="1">
    <citation type="submission" date="2014-09" db="EMBL/GenBank/DDBJ databases">
        <title>Genome sequencing of Methyloceanibacter caenitepidi Gela4.</title>
        <authorList>
            <person name="Takeuchi M."/>
            <person name="Susumu S."/>
            <person name="Kamagata Y."/>
            <person name="Oshima K."/>
            <person name="Hattori M."/>
            <person name="Iwasaki W."/>
        </authorList>
    </citation>
    <scope>NUCLEOTIDE SEQUENCE [LARGE SCALE GENOMIC DNA]</scope>
    <source>
        <strain evidence="2 3">Gela4</strain>
    </source>
</reference>
<dbReference type="OrthoDB" id="9827572at2"/>
<evidence type="ECO:0000313" key="2">
    <source>
        <dbReference type="EMBL" id="BAQ17082.1"/>
    </source>
</evidence>
<dbReference type="InterPro" id="IPR052636">
    <property type="entry name" value="UDP-D-xylose:L-fucose_XylT"/>
</dbReference>
<dbReference type="Gene3D" id="3.90.550.10">
    <property type="entry name" value="Spore Coat Polysaccharide Biosynthesis Protein SpsA, Chain A"/>
    <property type="match status" value="1"/>
</dbReference>
<dbReference type="PANTHER" id="PTHR47032:SF1">
    <property type="entry name" value="UDP-D-XYLOSE:L-FUCOSE ALPHA-1,3-D-XYLOSYLTRANSFERASE-RELATED"/>
    <property type="match status" value="1"/>
</dbReference>